<feature type="chain" id="PRO_5031410676" description="Phytanoyl-CoA dioxygenase" evidence="4">
    <location>
        <begin position="26"/>
        <end position="329"/>
    </location>
</feature>
<sequence>MATLASALVASRVVLLFCLSRQVEAFSLPPLLTRRLRATRMPAPRCCRMSSRISLSDEAKRSFWSKGFLQLGQVLNEEQVEACRARMERLFAGEFDTGIYPDEWHWRKGISYPGAVREICNGWKSDRVIASIVLGETFGRAACKLMGWPSARIAQDSVIWKPAGAGSVSWHQDSPYISRQFTPVDDNSLTFWCALDDADEETGVIEYAAGSHEWQPRRELEPQFHGLQDYQQPLRQAAASAGKDLSQVEITRLVVPAGSAVVHHQNTWHGSGENKSKQRDRRALAIHVLRGDVKFVERPGYIYGRYKMGDNDSLHDAFFPYLYRSDGEN</sequence>
<comment type="cofactor">
    <cofactor evidence="1">
        <name>Fe cation</name>
        <dbReference type="ChEBI" id="CHEBI:24875"/>
    </cofactor>
</comment>
<dbReference type="InterPro" id="IPR008775">
    <property type="entry name" value="Phytyl_CoA_dOase-like"/>
</dbReference>
<gene>
    <name evidence="5" type="ORF">HPHI1048_LOCUS2360</name>
</gene>
<dbReference type="Gene3D" id="2.60.120.620">
    <property type="entry name" value="q2cbj1_9rhob like domain"/>
    <property type="match status" value="1"/>
</dbReference>
<feature type="signal peptide" evidence="4">
    <location>
        <begin position="1"/>
        <end position="25"/>
    </location>
</feature>
<keyword evidence="4" id="KW-0732">Signal</keyword>
<evidence type="ECO:0000256" key="3">
    <source>
        <dbReference type="ARBA" id="ARBA00023004"/>
    </source>
</evidence>
<dbReference type="Pfam" id="PF05721">
    <property type="entry name" value="PhyH"/>
    <property type="match status" value="1"/>
</dbReference>
<dbReference type="GO" id="GO:0046872">
    <property type="term" value="F:metal ion binding"/>
    <property type="evidence" value="ECO:0007669"/>
    <property type="project" value="UniProtKB-KW"/>
</dbReference>
<organism evidence="5">
    <name type="scientific">Hanusia phi</name>
    <dbReference type="NCBI Taxonomy" id="3032"/>
    <lineage>
        <taxon>Eukaryota</taxon>
        <taxon>Cryptophyceae</taxon>
        <taxon>Pyrenomonadales</taxon>
        <taxon>Geminigeraceae</taxon>
        <taxon>Hanusia</taxon>
    </lineage>
</organism>
<dbReference type="PANTHER" id="PTHR20883">
    <property type="entry name" value="PHYTANOYL-COA DIOXYGENASE DOMAIN CONTAINING 1"/>
    <property type="match status" value="1"/>
</dbReference>
<protein>
    <recommendedName>
        <fullName evidence="6">Phytanoyl-CoA dioxygenase</fullName>
    </recommendedName>
</protein>
<proteinExistence type="predicted"/>
<reference evidence="5" key="1">
    <citation type="submission" date="2021-01" db="EMBL/GenBank/DDBJ databases">
        <authorList>
            <person name="Corre E."/>
            <person name="Pelletier E."/>
            <person name="Niang G."/>
            <person name="Scheremetjew M."/>
            <person name="Finn R."/>
            <person name="Kale V."/>
            <person name="Holt S."/>
            <person name="Cochrane G."/>
            <person name="Meng A."/>
            <person name="Brown T."/>
            <person name="Cohen L."/>
        </authorList>
    </citation>
    <scope>NUCLEOTIDE SEQUENCE</scope>
    <source>
        <strain evidence="5">CCMP325</strain>
    </source>
</reference>
<accession>A0A7S0E1W7</accession>
<keyword evidence="3" id="KW-0408">Iron</keyword>
<dbReference type="SUPFAM" id="SSF51197">
    <property type="entry name" value="Clavaminate synthase-like"/>
    <property type="match status" value="1"/>
</dbReference>
<dbReference type="PANTHER" id="PTHR20883:SF15">
    <property type="entry name" value="PHYTANOYL-COA DIOXYGENASE DOMAIN-CONTAINING PROTEIN 1"/>
    <property type="match status" value="1"/>
</dbReference>
<evidence type="ECO:0000313" key="5">
    <source>
        <dbReference type="EMBL" id="CAD8469279.1"/>
    </source>
</evidence>
<dbReference type="AlphaFoldDB" id="A0A7S0E1W7"/>
<evidence type="ECO:0000256" key="2">
    <source>
        <dbReference type="ARBA" id="ARBA00022723"/>
    </source>
</evidence>
<evidence type="ECO:0000256" key="1">
    <source>
        <dbReference type="ARBA" id="ARBA00001962"/>
    </source>
</evidence>
<keyword evidence="2" id="KW-0479">Metal-binding</keyword>
<evidence type="ECO:0008006" key="6">
    <source>
        <dbReference type="Google" id="ProtNLM"/>
    </source>
</evidence>
<evidence type="ECO:0000256" key="4">
    <source>
        <dbReference type="SAM" id="SignalP"/>
    </source>
</evidence>
<name>A0A7S0E1W7_9CRYP</name>
<dbReference type="EMBL" id="HBEO01003339">
    <property type="protein sequence ID" value="CAD8469279.1"/>
    <property type="molecule type" value="Transcribed_RNA"/>
</dbReference>